<evidence type="ECO:0000313" key="3">
    <source>
        <dbReference type="EMBL" id="AET40715.1"/>
    </source>
</evidence>
<dbReference type="EMBL" id="CP002502">
    <property type="protein sequence ID" value="AET40715.1"/>
    <property type="molecule type" value="Genomic_DNA"/>
</dbReference>
<dbReference type="AlphaFoldDB" id="G8JUD5"/>
<feature type="compositionally biased region" description="Basic residues" evidence="2">
    <location>
        <begin position="1"/>
        <end position="11"/>
    </location>
</feature>
<dbReference type="InParanoid" id="G8JUD5"/>
<feature type="region of interest" description="Disordered" evidence="2">
    <location>
        <begin position="1"/>
        <end position="41"/>
    </location>
</feature>
<protein>
    <submittedName>
        <fullName evidence="3">Uncharacterized protein</fullName>
    </submittedName>
</protein>
<dbReference type="OrthoDB" id="4067234at2759"/>
<keyword evidence="1" id="KW-0175">Coiled coil</keyword>
<dbReference type="GO" id="GO:0071008">
    <property type="term" value="C:U2-type post-mRNA release spliceosomal complex"/>
    <property type="evidence" value="ECO:0007669"/>
    <property type="project" value="InterPro"/>
</dbReference>
<dbReference type="OMA" id="SSEWETH"/>
<dbReference type="GeneID" id="11469121"/>
<feature type="coiled-coil region" evidence="1">
    <location>
        <begin position="300"/>
        <end position="327"/>
    </location>
</feature>
<organism evidence="3 4">
    <name type="scientific">Eremothecium cymbalariae (strain CBS 270.75 / DBVPG 7215 / KCTC 17166 / NRRL Y-17582)</name>
    <name type="common">Yeast</name>
    <dbReference type="NCBI Taxonomy" id="931890"/>
    <lineage>
        <taxon>Eukaryota</taxon>
        <taxon>Fungi</taxon>
        <taxon>Dikarya</taxon>
        <taxon>Ascomycota</taxon>
        <taxon>Saccharomycotina</taxon>
        <taxon>Saccharomycetes</taxon>
        <taxon>Saccharomycetales</taxon>
        <taxon>Saccharomycetaceae</taxon>
        <taxon>Eremothecium</taxon>
    </lineage>
</organism>
<evidence type="ECO:0000256" key="2">
    <source>
        <dbReference type="SAM" id="MobiDB-lite"/>
    </source>
</evidence>
<name>G8JUD5_ERECY</name>
<dbReference type="Proteomes" id="UP000006790">
    <property type="component" value="Chromosome 6"/>
</dbReference>
<dbReference type="GO" id="GO:0000390">
    <property type="term" value="P:spliceosomal complex disassembly"/>
    <property type="evidence" value="ECO:0007669"/>
    <property type="project" value="InterPro"/>
</dbReference>
<dbReference type="FunCoup" id="G8JUD5">
    <property type="interactions" value="177"/>
</dbReference>
<evidence type="ECO:0000256" key="1">
    <source>
        <dbReference type="SAM" id="Coils"/>
    </source>
</evidence>
<dbReference type="HOGENOM" id="CLU_1004624_0_0_1"/>
<dbReference type="InterPro" id="IPR028211">
    <property type="entry name" value="Ntr2"/>
</dbReference>
<feature type="compositionally biased region" description="Polar residues" evidence="2">
    <location>
        <begin position="27"/>
        <end position="39"/>
    </location>
</feature>
<reference evidence="4" key="1">
    <citation type="journal article" date="2012" name="G3 (Bethesda)">
        <title>Pichia sorbitophila, an interspecies yeast hybrid reveals early steps of genome resolution following polyploidization.</title>
        <authorList>
            <person name="Leh Louis V."/>
            <person name="Despons L."/>
            <person name="Friedrich A."/>
            <person name="Martin T."/>
            <person name="Durrens P."/>
            <person name="Casaregola S."/>
            <person name="Neuveglise C."/>
            <person name="Fairhead C."/>
            <person name="Marck C."/>
            <person name="Cruz J.A."/>
            <person name="Straub M.L."/>
            <person name="Kugler V."/>
            <person name="Sacerdot C."/>
            <person name="Uzunov Z."/>
            <person name="Thierry A."/>
            <person name="Weiss S."/>
            <person name="Bleykasten C."/>
            <person name="De Montigny J."/>
            <person name="Jacques N."/>
            <person name="Jung P."/>
            <person name="Lemaire M."/>
            <person name="Mallet S."/>
            <person name="Morel G."/>
            <person name="Richard G.F."/>
            <person name="Sarkar A."/>
            <person name="Savel G."/>
            <person name="Schacherer J."/>
            <person name="Seret M.L."/>
            <person name="Talla E."/>
            <person name="Samson G."/>
            <person name="Jubin C."/>
            <person name="Poulain J."/>
            <person name="Vacherie B."/>
            <person name="Barbe V."/>
            <person name="Pelletier E."/>
            <person name="Sherman D.J."/>
            <person name="Westhof E."/>
            <person name="Weissenbach J."/>
            <person name="Baret P.V."/>
            <person name="Wincker P."/>
            <person name="Gaillardin C."/>
            <person name="Dujon B."/>
            <person name="Souciet J.L."/>
        </authorList>
    </citation>
    <scope>NUCLEOTIDE SEQUENCE [LARGE SCALE GENOMIC DNA]</scope>
    <source>
        <strain evidence="4">CBS 270.75 / DBVPG 7215 / KCTC 17166 / NRRL Y-17582</strain>
    </source>
</reference>
<sequence>MRKRNKIKLKLPTHSASDDNNDNDNDLQSITRPSSQIRPKQNLKISILNEEDDQLDMGLLELDVKLKNRTKKHPTLVALQNHEDDGDDNEDQKGHDYTDLFVISKEPKHVQEKIINLEGISDVDDGDESELKEKVQEMRRHKIVMDQKYRTSHTGFYDHAEKSLEYDEKAYVRLLDSDDKEQLNEILGKRRTNTPPGKYAQEFDDDAAAATMVEDEKLALTKSEAIDQTLRRKKEIEAALNHHDDEGDEWETTQLNKFDKTTNSTLKRQLPRRFKAQAEDIHTIEEMLQTLLPSNASIRISLLQKQLDLVQAELAALNIRKVDLLNKVKTSVVDENFA</sequence>
<dbReference type="RefSeq" id="XP_003647532.1">
    <property type="nucleotide sequence ID" value="XM_003647484.1"/>
</dbReference>
<proteinExistence type="predicted"/>
<evidence type="ECO:0000313" key="4">
    <source>
        <dbReference type="Proteomes" id="UP000006790"/>
    </source>
</evidence>
<dbReference type="KEGG" id="erc:Ecym_6339"/>
<gene>
    <name evidence="3" type="ordered locus">Ecym_6339</name>
</gene>
<dbReference type="eggNOG" id="ENOG502SC2V">
    <property type="taxonomic scope" value="Eukaryota"/>
</dbReference>
<dbReference type="Pfam" id="PF15458">
    <property type="entry name" value="NTR2"/>
    <property type="match status" value="1"/>
</dbReference>
<keyword evidence="4" id="KW-1185">Reference proteome</keyword>
<accession>G8JUD5</accession>